<feature type="compositionally biased region" description="Polar residues" evidence="1">
    <location>
        <begin position="18"/>
        <end position="38"/>
    </location>
</feature>
<evidence type="ECO:0000313" key="3">
    <source>
        <dbReference type="Proteomes" id="UP000229894"/>
    </source>
</evidence>
<name>A0A2M7BUD2_9BACT</name>
<organism evidence="2 3">
    <name type="scientific">Candidatus Portnoybacteria bacterium CG03_land_8_20_14_0_80_41_10</name>
    <dbReference type="NCBI Taxonomy" id="1974808"/>
    <lineage>
        <taxon>Bacteria</taxon>
        <taxon>Candidatus Portnoyibacteriota</taxon>
    </lineage>
</organism>
<dbReference type="Proteomes" id="UP000229894">
    <property type="component" value="Unassembled WGS sequence"/>
</dbReference>
<proteinExistence type="predicted"/>
<protein>
    <submittedName>
        <fullName evidence="2">Uncharacterized protein</fullName>
    </submittedName>
</protein>
<evidence type="ECO:0000313" key="2">
    <source>
        <dbReference type="EMBL" id="PIV10170.1"/>
    </source>
</evidence>
<feature type="non-terminal residue" evidence="2">
    <location>
        <position position="1"/>
    </location>
</feature>
<accession>A0A2M7BUD2</accession>
<sequence>GFAKSFSPENSLAKPSPHLNSVSFSLRRNPTSPATTIQNRKRENPRQTKKNAWWRGEGGTEQW</sequence>
<evidence type="ECO:0000256" key="1">
    <source>
        <dbReference type="SAM" id="MobiDB-lite"/>
    </source>
</evidence>
<dbReference type="AlphaFoldDB" id="A0A2M7BUD2"/>
<feature type="region of interest" description="Disordered" evidence="1">
    <location>
        <begin position="1"/>
        <end position="63"/>
    </location>
</feature>
<comment type="caution">
    <text evidence="2">The sequence shown here is derived from an EMBL/GenBank/DDBJ whole genome shotgun (WGS) entry which is preliminary data.</text>
</comment>
<gene>
    <name evidence="2" type="ORF">COS49_01920</name>
</gene>
<dbReference type="EMBL" id="PEUX01000039">
    <property type="protein sequence ID" value="PIV10170.1"/>
    <property type="molecule type" value="Genomic_DNA"/>
</dbReference>
<reference evidence="3" key="1">
    <citation type="submission" date="2017-09" db="EMBL/GenBank/DDBJ databases">
        <title>Depth-based differentiation of microbial function through sediment-hosted aquifers and enrichment of novel symbionts in the deep terrestrial subsurface.</title>
        <authorList>
            <person name="Probst A.J."/>
            <person name="Ladd B."/>
            <person name="Jarett J.K."/>
            <person name="Geller-Mcgrath D.E."/>
            <person name="Sieber C.M.K."/>
            <person name="Emerson J.B."/>
            <person name="Anantharaman K."/>
            <person name="Thomas B.C."/>
            <person name="Malmstrom R."/>
            <person name="Stieglmeier M."/>
            <person name="Klingl A."/>
            <person name="Woyke T."/>
            <person name="Ryan C.M."/>
            <person name="Banfield J.F."/>
        </authorList>
    </citation>
    <scope>NUCLEOTIDE SEQUENCE [LARGE SCALE GENOMIC DNA]</scope>
</reference>